<dbReference type="PANTHER" id="PTHR13265">
    <property type="entry name" value="THO COMPLEX SUBUNIT 1"/>
    <property type="match status" value="1"/>
</dbReference>
<accession>A0ABR4N3C4</accession>
<dbReference type="EMBL" id="JADGIZ020000038">
    <property type="protein sequence ID" value="KAL2914052.1"/>
    <property type="molecule type" value="Genomic_DNA"/>
</dbReference>
<feature type="region of interest" description="Disordered" evidence="1">
    <location>
        <begin position="682"/>
        <end position="885"/>
    </location>
</feature>
<gene>
    <name evidence="2" type="ORF">HK105_206497</name>
</gene>
<sequence length="885" mass="97906">MLSSRDDLRKLVLARTLATSSRNDSTDRYATAGFIHTAGFVHNPMFDRPRSPTKHDMIEFQVSRAMDIDAEQPTNQPEPDAPPAPGPLDYTASLELQQDVSQALDSALERFVQLERQRAPQRPETSPTTVSPTSGAASHGVCEAPALSQQRMASIRTAIAECLESLTSSLTRAASDRVVFALRRRLAKIVVDNGDDVPRLFQESFDLLDLSIEIVRREIADETATMRLIHDLVDFLIIDYAEPLVDFFNSRLSAINGERHKSRDLFLLRICNEILRRASKSKHSVLCGKVLTLITFSFPLDEKSGTNIRGQFNTREMASITAADAMDVDPSDGTAPANQGPADVERAKLYTQFWAVQEYFSNPKLLFDAECFSKLKKCIDSILRCFEEINNEGDSGESTDGSKRRKPRSSDLSDIRTDYFFPTFLTSQNLFDLELKDPLFRRQILVQVLITLQFLAGLYPDEKERVLKDITSKNLQFNKLVLYSYSLTQAQEAWIKESRDRVYLALEKIPPRGKQSFRAVYEVLTNERNWIRWKQESCPSYERPAVPFEQALKRRKAEVSLATNPASLGNDELTSLWARGSDLDEVLRFKAKRSCVPALDQQLRELDYQVEDDGETLAEGVEDAAYVHYNNLRYNWLTFRIAVKSHMQLFLSRPPADAAQKESNSTSKQLVMDLLRDWRQARRKAASAEESGATATSADPTADPGKADAASAAAKDAAEPPSTDSAAEDVAMSEANEMPVDTAETSASAVQDESGGGETHDAAETPELSATAQPSEADAPEAPAEDASMQTVEMSASDAVVTDSHQTQSVPNDVSVQGSANPIEAAVTPPQVQDVPAAVNNTIDPAQESGMPQKRPTPPPPGPSERDAGTTEPVPKKTRLVRNWS</sequence>
<feature type="compositionally biased region" description="Low complexity" evidence="1">
    <location>
        <begin position="123"/>
        <end position="134"/>
    </location>
</feature>
<dbReference type="PANTHER" id="PTHR13265:SF0">
    <property type="entry name" value="HPR1"/>
    <property type="match status" value="1"/>
</dbReference>
<dbReference type="InterPro" id="IPR021861">
    <property type="entry name" value="THO_THOC1"/>
</dbReference>
<evidence type="ECO:0000313" key="3">
    <source>
        <dbReference type="Proteomes" id="UP001527925"/>
    </source>
</evidence>
<feature type="compositionally biased region" description="Basic residues" evidence="1">
    <location>
        <begin position="876"/>
        <end position="885"/>
    </location>
</feature>
<feature type="region of interest" description="Disordered" evidence="1">
    <location>
        <begin position="115"/>
        <end position="139"/>
    </location>
</feature>
<protein>
    <recommendedName>
        <fullName evidence="4">THO complex subunit 1</fullName>
    </recommendedName>
</protein>
<dbReference type="Proteomes" id="UP001527925">
    <property type="component" value="Unassembled WGS sequence"/>
</dbReference>
<proteinExistence type="predicted"/>
<feature type="compositionally biased region" description="Low complexity" evidence="1">
    <location>
        <begin position="774"/>
        <end position="788"/>
    </location>
</feature>
<reference evidence="2 3" key="1">
    <citation type="submission" date="2023-09" db="EMBL/GenBank/DDBJ databases">
        <title>Pangenome analysis of Batrachochytrium dendrobatidis and related Chytrids.</title>
        <authorList>
            <person name="Yacoub M.N."/>
            <person name="Stajich J.E."/>
            <person name="James T.Y."/>
        </authorList>
    </citation>
    <scope>NUCLEOTIDE SEQUENCE [LARGE SCALE GENOMIC DNA]</scope>
    <source>
        <strain evidence="2 3">JEL0888</strain>
    </source>
</reference>
<feature type="compositionally biased region" description="Low complexity" evidence="1">
    <location>
        <begin position="688"/>
        <end position="722"/>
    </location>
</feature>
<feature type="region of interest" description="Disordered" evidence="1">
    <location>
        <begin position="71"/>
        <end position="90"/>
    </location>
</feature>
<feature type="compositionally biased region" description="Polar residues" evidence="1">
    <location>
        <begin position="803"/>
        <end position="820"/>
    </location>
</feature>
<organism evidence="2 3">
    <name type="scientific">Polyrhizophydium stewartii</name>
    <dbReference type="NCBI Taxonomy" id="2732419"/>
    <lineage>
        <taxon>Eukaryota</taxon>
        <taxon>Fungi</taxon>
        <taxon>Fungi incertae sedis</taxon>
        <taxon>Chytridiomycota</taxon>
        <taxon>Chytridiomycota incertae sedis</taxon>
        <taxon>Chytridiomycetes</taxon>
        <taxon>Rhizophydiales</taxon>
        <taxon>Rhizophydiales incertae sedis</taxon>
        <taxon>Polyrhizophydium</taxon>
    </lineage>
</organism>
<comment type="caution">
    <text evidence="2">The sequence shown here is derived from an EMBL/GenBank/DDBJ whole genome shotgun (WGS) entry which is preliminary data.</text>
</comment>
<name>A0ABR4N3C4_9FUNG</name>
<keyword evidence="3" id="KW-1185">Reference proteome</keyword>
<evidence type="ECO:0000256" key="1">
    <source>
        <dbReference type="SAM" id="MobiDB-lite"/>
    </source>
</evidence>
<evidence type="ECO:0000313" key="2">
    <source>
        <dbReference type="EMBL" id="KAL2914052.1"/>
    </source>
</evidence>
<evidence type="ECO:0008006" key="4">
    <source>
        <dbReference type="Google" id="ProtNLM"/>
    </source>
</evidence>
<dbReference type="Pfam" id="PF11957">
    <property type="entry name" value="efThoc1"/>
    <property type="match status" value="1"/>
</dbReference>